<proteinExistence type="predicted"/>
<evidence type="ECO:0000313" key="2">
    <source>
        <dbReference type="Proteomes" id="UP000799118"/>
    </source>
</evidence>
<dbReference type="OrthoDB" id="3268838at2759"/>
<dbReference type="EMBL" id="ML769424">
    <property type="protein sequence ID" value="KAE9403479.1"/>
    <property type="molecule type" value="Genomic_DNA"/>
</dbReference>
<name>A0A6A4HY41_9AGAR</name>
<dbReference type="AlphaFoldDB" id="A0A6A4HY41"/>
<accession>A0A6A4HY41</accession>
<sequence>MPEQREPTAEALKLKHAIFQAQSKGSDFSSVILVKLLNPPRTCAFTAILWTKLMCLAYLNVAKLKLKINISATAHALILDLGPLKLLFAFLTHCNLNLYLREQWEKSICVLTKAQCHFSVGLAFEFRLHFLAFISIDLIFQPVWYYSIDPPPFEATIPDPFFQFMEFLDMVASELSEILDSNCSKGTKLAIKAVQDLKSFHGAGAYTSIELFGMADDLWKLIHPVIHDGILALTQDHDLSTFQATLADIEQDISVAYAHGDQSCALYDVFEPNCICAALERMEVNLGHLIFMQPEWESLSGMKTLLSLDDPLTAMFRTS</sequence>
<protein>
    <submittedName>
        <fullName evidence="1">Uncharacterized protein</fullName>
    </submittedName>
</protein>
<dbReference type="Proteomes" id="UP000799118">
    <property type="component" value="Unassembled WGS sequence"/>
</dbReference>
<organism evidence="1 2">
    <name type="scientific">Gymnopus androsaceus JB14</name>
    <dbReference type="NCBI Taxonomy" id="1447944"/>
    <lineage>
        <taxon>Eukaryota</taxon>
        <taxon>Fungi</taxon>
        <taxon>Dikarya</taxon>
        <taxon>Basidiomycota</taxon>
        <taxon>Agaricomycotina</taxon>
        <taxon>Agaricomycetes</taxon>
        <taxon>Agaricomycetidae</taxon>
        <taxon>Agaricales</taxon>
        <taxon>Marasmiineae</taxon>
        <taxon>Omphalotaceae</taxon>
        <taxon>Gymnopus</taxon>
    </lineage>
</organism>
<reference evidence="1" key="1">
    <citation type="journal article" date="2019" name="Environ. Microbiol.">
        <title>Fungal ecological strategies reflected in gene transcription - a case study of two litter decomposers.</title>
        <authorList>
            <person name="Barbi F."/>
            <person name="Kohler A."/>
            <person name="Barry K."/>
            <person name="Baskaran P."/>
            <person name="Daum C."/>
            <person name="Fauchery L."/>
            <person name="Ihrmark K."/>
            <person name="Kuo A."/>
            <person name="LaButti K."/>
            <person name="Lipzen A."/>
            <person name="Morin E."/>
            <person name="Grigoriev I.V."/>
            <person name="Henrissat B."/>
            <person name="Lindahl B."/>
            <person name="Martin F."/>
        </authorList>
    </citation>
    <scope>NUCLEOTIDE SEQUENCE</scope>
    <source>
        <strain evidence="1">JB14</strain>
    </source>
</reference>
<evidence type="ECO:0000313" key="1">
    <source>
        <dbReference type="EMBL" id="KAE9403479.1"/>
    </source>
</evidence>
<keyword evidence="2" id="KW-1185">Reference proteome</keyword>
<gene>
    <name evidence="1" type="ORF">BT96DRAFT_936331</name>
</gene>